<accession>A0A365YG98</accession>
<feature type="modified residue" description="4-aspartylphosphate" evidence="2">
    <location>
        <position position="54"/>
    </location>
</feature>
<dbReference type="InterPro" id="IPR011006">
    <property type="entry name" value="CheY-like_superfamily"/>
</dbReference>
<organism evidence="5 6">
    <name type="scientific">Glutamicibacter soli</name>
    <dbReference type="NCBI Taxonomy" id="453836"/>
    <lineage>
        <taxon>Bacteria</taxon>
        <taxon>Bacillati</taxon>
        <taxon>Actinomycetota</taxon>
        <taxon>Actinomycetes</taxon>
        <taxon>Micrococcales</taxon>
        <taxon>Micrococcaceae</taxon>
        <taxon>Glutamicibacter</taxon>
    </lineage>
</organism>
<evidence type="ECO:0000313" key="5">
    <source>
        <dbReference type="EMBL" id="RBM01735.1"/>
    </source>
</evidence>
<dbReference type="SUPFAM" id="SSF46894">
    <property type="entry name" value="C-terminal effector domain of the bipartite response regulators"/>
    <property type="match status" value="1"/>
</dbReference>
<dbReference type="AlphaFoldDB" id="A0A365YG98"/>
<dbReference type="PROSITE" id="PS50110">
    <property type="entry name" value="RESPONSE_REGULATORY"/>
    <property type="match status" value="1"/>
</dbReference>
<proteinExistence type="predicted"/>
<dbReference type="EMBL" id="POAF01000003">
    <property type="protein sequence ID" value="RBM01735.1"/>
    <property type="molecule type" value="Genomic_DNA"/>
</dbReference>
<feature type="domain" description="HTH luxR-type" evidence="3">
    <location>
        <begin position="134"/>
        <end position="199"/>
    </location>
</feature>
<dbReference type="PROSITE" id="PS50043">
    <property type="entry name" value="HTH_LUXR_2"/>
    <property type="match status" value="1"/>
</dbReference>
<dbReference type="CDD" id="cd19930">
    <property type="entry name" value="REC_DesR-like"/>
    <property type="match status" value="1"/>
</dbReference>
<reference evidence="5 6" key="1">
    <citation type="submission" date="2018-01" db="EMBL/GenBank/DDBJ databases">
        <title>Glutamicibacter soli strain NHPC-3 Whole genome sequence and assembly.</title>
        <authorList>
            <person name="Choudhury P."/>
            <person name="Gupta D."/>
            <person name="Sengupta K."/>
            <person name="Jawed A."/>
            <person name="Sultana N."/>
            <person name="Saha P."/>
        </authorList>
    </citation>
    <scope>NUCLEOTIDE SEQUENCE [LARGE SCALE GENOMIC DNA]</scope>
    <source>
        <strain evidence="5 6">NHPC-3</strain>
    </source>
</reference>
<dbReference type="GO" id="GO:0003677">
    <property type="term" value="F:DNA binding"/>
    <property type="evidence" value="ECO:0007669"/>
    <property type="project" value="UniProtKB-KW"/>
</dbReference>
<protein>
    <submittedName>
        <fullName evidence="5">DNA-binding response regulator</fullName>
    </submittedName>
</protein>
<dbReference type="Pfam" id="PF00196">
    <property type="entry name" value="GerE"/>
    <property type="match status" value="1"/>
</dbReference>
<dbReference type="GO" id="GO:0006355">
    <property type="term" value="P:regulation of DNA-templated transcription"/>
    <property type="evidence" value="ECO:0007669"/>
    <property type="project" value="InterPro"/>
</dbReference>
<dbReference type="InterPro" id="IPR001789">
    <property type="entry name" value="Sig_transdc_resp-reg_receiver"/>
</dbReference>
<dbReference type="Gene3D" id="3.40.50.2300">
    <property type="match status" value="1"/>
</dbReference>
<dbReference type="Pfam" id="PF00072">
    <property type="entry name" value="Response_reg"/>
    <property type="match status" value="1"/>
</dbReference>
<keyword evidence="6" id="KW-1185">Reference proteome</keyword>
<dbReference type="SMART" id="SM00421">
    <property type="entry name" value="HTH_LUXR"/>
    <property type="match status" value="1"/>
</dbReference>
<dbReference type="PRINTS" id="PR00038">
    <property type="entry name" value="HTHLUXR"/>
</dbReference>
<name>A0A365YG98_9MICC</name>
<keyword evidence="1 5" id="KW-0238">DNA-binding</keyword>
<dbReference type="RefSeq" id="WP_113607047.1">
    <property type="nucleotide sequence ID" value="NZ_POAF01000003.1"/>
</dbReference>
<dbReference type="PANTHER" id="PTHR43214">
    <property type="entry name" value="TWO-COMPONENT RESPONSE REGULATOR"/>
    <property type="match status" value="1"/>
</dbReference>
<dbReference type="PANTHER" id="PTHR43214:SF42">
    <property type="entry name" value="TRANSCRIPTIONAL REGULATORY PROTEIN DESR"/>
    <property type="match status" value="1"/>
</dbReference>
<dbReference type="InterPro" id="IPR039420">
    <property type="entry name" value="WalR-like"/>
</dbReference>
<feature type="domain" description="Response regulatory" evidence="4">
    <location>
        <begin position="3"/>
        <end position="119"/>
    </location>
</feature>
<evidence type="ECO:0000313" key="6">
    <source>
        <dbReference type="Proteomes" id="UP000252167"/>
    </source>
</evidence>
<dbReference type="GO" id="GO:0000160">
    <property type="term" value="P:phosphorelay signal transduction system"/>
    <property type="evidence" value="ECO:0007669"/>
    <property type="project" value="InterPro"/>
</dbReference>
<dbReference type="SMART" id="SM00448">
    <property type="entry name" value="REC"/>
    <property type="match status" value="1"/>
</dbReference>
<dbReference type="InterPro" id="IPR000792">
    <property type="entry name" value="Tscrpt_reg_LuxR_C"/>
</dbReference>
<dbReference type="SUPFAM" id="SSF52172">
    <property type="entry name" value="CheY-like"/>
    <property type="match status" value="1"/>
</dbReference>
<evidence type="ECO:0000256" key="2">
    <source>
        <dbReference type="PROSITE-ProRule" id="PRU00169"/>
    </source>
</evidence>
<gene>
    <name evidence="5" type="ORF">C1H84_07795</name>
</gene>
<comment type="caution">
    <text evidence="5">The sequence shown here is derived from an EMBL/GenBank/DDBJ whole genome shotgun (WGS) entry which is preliminary data.</text>
</comment>
<evidence type="ECO:0000259" key="3">
    <source>
        <dbReference type="PROSITE" id="PS50043"/>
    </source>
</evidence>
<evidence type="ECO:0000256" key="1">
    <source>
        <dbReference type="ARBA" id="ARBA00023125"/>
    </source>
</evidence>
<dbReference type="InterPro" id="IPR016032">
    <property type="entry name" value="Sig_transdc_resp-reg_C-effctor"/>
</dbReference>
<dbReference type="Proteomes" id="UP000252167">
    <property type="component" value="Unassembled WGS sequence"/>
</dbReference>
<dbReference type="PROSITE" id="PS00622">
    <property type="entry name" value="HTH_LUXR_1"/>
    <property type="match status" value="1"/>
</dbReference>
<sequence length="201" mass="21547">MIKVLIADDQHLVRGALAALLNLEDDIQVVAECADGDEVAQALDDSGAQVVLLDVQMPRLDGLRTAQLLRDSHPEVKILIVTTFDRPGYFRQAFEAGASGFLVKDSPPAELVAAIRRVHSGGKVVDPQRAMLSVETRSNPLTEREREILALAAGGGPVSQIAASLHLSAGTVRNHLSNAIGKTNTSNRIEAARTAREMGWI</sequence>
<keyword evidence="2" id="KW-0597">Phosphoprotein</keyword>
<evidence type="ECO:0000259" key="4">
    <source>
        <dbReference type="PROSITE" id="PS50110"/>
    </source>
</evidence>
<dbReference type="CDD" id="cd06170">
    <property type="entry name" value="LuxR_C_like"/>
    <property type="match status" value="1"/>
</dbReference>